<evidence type="ECO:0000259" key="4">
    <source>
        <dbReference type="PROSITE" id="PS50109"/>
    </source>
</evidence>
<protein>
    <recommendedName>
        <fullName evidence="2">histidine kinase</fullName>
        <ecNumber evidence="2">2.7.13.3</ecNumber>
    </recommendedName>
</protein>
<evidence type="ECO:0000256" key="1">
    <source>
        <dbReference type="ARBA" id="ARBA00000085"/>
    </source>
</evidence>
<keyword evidence="3 5" id="KW-0418">Kinase</keyword>
<reference evidence="5" key="1">
    <citation type="journal article" date="2020" name="mSystems">
        <title>Genome- and Community-Level Interaction Insights into Carbon Utilization and Element Cycling Functions of Hydrothermarchaeota in Hydrothermal Sediment.</title>
        <authorList>
            <person name="Zhou Z."/>
            <person name="Liu Y."/>
            <person name="Xu W."/>
            <person name="Pan J."/>
            <person name="Luo Z.H."/>
            <person name="Li M."/>
        </authorList>
    </citation>
    <scope>NUCLEOTIDE SEQUENCE [LARGE SCALE GENOMIC DNA]</scope>
    <source>
        <strain evidence="5">SpSt-402</strain>
    </source>
</reference>
<dbReference type="Pfam" id="PF00512">
    <property type="entry name" value="HisKA"/>
    <property type="match status" value="1"/>
</dbReference>
<dbReference type="InterPro" id="IPR003661">
    <property type="entry name" value="HisK_dim/P_dom"/>
</dbReference>
<evidence type="ECO:0000313" key="5">
    <source>
        <dbReference type="EMBL" id="HGW94362.1"/>
    </source>
</evidence>
<evidence type="ECO:0000256" key="3">
    <source>
        <dbReference type="ARBA" id="ARBA00022777"/>
    </source>
</evidence>
<gene>
    <name evidence="5" type="ORF">ENR47_08790</name>
</gene>
<dbReference type="Pfam" id="PF01590">
    <property type="entry name" value="GAF"/>
    <property type="match status" value="1"/>
</dbReference>
<dbReference type="PROSITE" id="PS50109">
    <property type="entry name" value="HIS_KIN"/>
    <property type="match status" value="1"/>
</dbReference>
<dbReference type="EMBL" id="DSRD01000552">
    <property type="protein sequence ID" value="HGW94362.1"/>
    <property type="molecule type" value="Genomic_DNA"/>
</dbReference>
<dbReference type="CDD" id="cd00082">
    <property type="entry name" value="HisKA"/>
    <property type="match status" value="1"/>
</dbReference>
<dbReference type="PANTHER" id="PTHR43102:SF2">
    <property type="entry name" value="GAF DOMAIN-CONTAINING PROTEIN"/>
    <property type="match status" value="1"/>
</dbReference>
<evidence type="ECO:0000256" key="2">
    <source>
        <dbReference type="ARBA" id="ARBA00012438"/>
    </source>
</evidence>
<dbReference type="AlphaFoldDB" id="A0A832H394"/>
<name>A0A832H394_9CYAN</name>
<dbReference type="SUPFAM" id="SSF55781">
    <property type="entry name" value="GAF domain-like"/>
    <property type="match status" value="1"/>
</dbReference>
<dbReference type="Gene3D" id="3.30.565.10">
    <property type="entry name" value="Histidine kinase-like ATPase, C-terminal domain"/>
    <property type="match status" value="1"/>
</dbReference>
<dbReference type="SMART" id="SM00388">
    <property type="entry name" value="HisKA"/>
    <property type="match status" value="1"/>
</dbReference>
<proteinExistence type="predicted"/>
<dbReference type="InterPro" id="IPR036890">
    <property type="entry name" value="HATPase_C_sf"/>
</dbReference>
<dbReference type="InterPro" id="IPR005467">
    <property type="entry name" value="His_kinase_dom"/>
</dbReference>
<dbReference type="InterPro" id="IPR029016">
    <property type="entry name" value="GAF-like_dom_sf"/>
</dbReference>
<dbReference type="InterPro" id="IPR036097">
    <property type="entry name" value="HisK_dim/P_sf"/>
</dbReference>
<dbReference type="SUPFAM" id="SSF47384">
    <property type="entry name" value="Homodimeric domain of signal transducing histidine kinase"/>
    <property type="match status" value="1"/>
</dbReference>
<comment type="catalytic activity">
    <reaction evidence="1">
        <text>ATP + protein L-histidine = ADP + protein N-phospho-L-histidine.</text>
        <dbReference type="EC" id="2.7.13.3"/>
    </reaction>
</comment>
<dbReference type="GO" id="GO:0000155">
    <property type="term" value="F:phosphorelay sensor kinase activity"/>
    <property type="evidence" value="ECO:0007669"/>
    <property type="project" value="InterPro"/>
</dbReference>
<feature type="domain" description="Histidine kinase" evidence="4">
    <location>
        <begin position="218"/>
        <end position="473"/>
    </location>
</feature>
<sequence>MISQEKRLFCRLDGLTATAREQHRMKIMAELGLLHAESIPVFEEATQTAAQTLQVPICIMGVMEEERERFKSAIGLSRLGLMNELATSRQLSRLESFCTYVVDSQQALAIADTLDHPAFANSILVYQYGIRAYLGVPLIASNGCCVGTLAVMDITPRQFTDRDLEFLQVIARWTMSEFERSQLVNLKATPAPEPPTPAQAVSTNLSIANQLRVELLSHLAQELRTPLTSVMGMASVLNREIYGPLTGKQKEYLNIIHNSGQYLLSLMNEIVELSEFKESNQNLNLSSVDIEMLCQQAINTLEQAAQRREQQIRLTVEPGRRIWLVDKDKVRQMLYHLIFSVIQASTAGSIIRLHVSRRETTLNLSIWVSHPWLGEGLPYVEIYSEPSLVSVGSNGKQYEYAESYDSMLEPSGFTDDMSLKGVEYESDRATETPRKNLGVLLSQHLVELHGGHITMQGSAESGFRYVIHLPRLTETAED</sequence>
<dbReference type="InterPro" id="IPR003018">
    <property type="entry name" value="GAF"/>
</dbReference>
<keyword evidence="3 5" id="KW-0808">Transferase</keyword>
<dbReference type="SMART" id="SM00065">
    <property type="entry name" value="GAF"/>
    <property type="match status" value="1"/>
</dbReference>
<dbReference type="SUPFAM" id="SSF55874">
    <property type="entry name" value="ATPase domain of HSP90 chaperone/DNA topoisomerase II/histidine kinase"/>
    <property type="match status" value="1"/>
</dbReference>
<comment type="caution">
    <text evidence="5">The sequence shown here is derived from an EMBL/GenBank/DDBJ whole genome shotgun (WGS) entry which is preliminary data.</text>
</comment>
<dbReference type="Gene3D" id="3.30.450.40">
    <property type="match status" value="1"/>
</dbReference>
<dbReference type="PANTHER" id="PTHR43102">
    <property type="entry name" value="SLR1143 PROTEIN"/>
    <property type="match status" value="1"/>
</dbReference>
<dbReference type="Gene3D" id="1.10.287.130">
    <property type="match status" value="1"/>
</dbReference>
<dbReference type="EC" id="2.7.13.3" evidence="2"/>
<accession>A0A832H394</accession>
<organism evidence="5">
    <name type="scientific">Oscillatoriales cyanobacterium SpSt-402</name>
    <dbReference type="NCBI Taxonomy" id="2282168"/>
    <lineage>
        <taxon>Bacteria</taxon>
        <taxon>Bacillati</taxon>
        <taxon>Cyanobacteriota</taxon>
        <taxon>Cyanophyceae</taxon>
        <taxon>Oscillatoriophycideae</taxon>
        <taxon>Oscillatoriales</taxon>
    </lineage>
</organism>